<dbReference type="PANTHER" id="PTHR30008:SF0">
    <property type="entry name" value="EXODEOXYRIBONUCLEASE 7 LARGE SUBUNIT"/>
    <property type="match status" value="1"/>
</dbReference>
<comment type="subunit">
    <text evidence="5">Heterooligomer composed of large and small subunits.</text>
</comment>
<dbReference type="KEGG" id="meg:DKB62_10195"/>
<evidence type="ECO:0000313" key="9">
    <source>
        <dbReference type="EMBL" id="AXL21903.1"/>
    </source>
</evidence>
<sequence length="403" mass="44604">MKYASVTDVVRRIKDDIQKDFRLQSVAMEGNIIGLKRASNGHYYMNLHDDACSIRAILFRNRAGRMMDGIREGDHVVVIGSVNVYEKGGALSFIIERLFSQGIGSLQAEYERIKNELERDGYFDAAHKQAIPRFPWTVGVLTSRTGAVLHDIRKIAAERNPYVDIRLFPIPVQGAGAEEKIAAAVAKAGTRRDLDVLILARGGGSMEDLWCFNSPAVVKAIYGSAVPVITAIGHETDTTLADYAADIRAATPTHAAELAFPDVEEIELDLAAMSRQAWDMLMDAIEGRRRDTANLAARMQPRRYGAFLTEKRDRIRQMVQTGSRRLDVILAEKGGRMAGLQAALQALNPAALVRRGYGQLEQQGRIVADIRRLDKECPLRIQLVDGAITTEIKEVDIYGKNDG</sequence>
<name>A0A346B1B0_9FIRM</name>
<dbReference type="HAMAP" id="MF_00378">
    <property type="entry name" value="Exonuc_7_L"/>
    <property type="match status" value="1"/>
</dbReference>
<dbReference type="InterPro" id="IPR003753">
    <property type="entry name" value="Exonuc_VII_L"/>
</dbReference>
<comment type="catalytic activity">
    <reaction evidence="5 6">
        <text>Exonucleolytic cleavage in either 5'- to 3'- or 3'- to 5'-direction to yield nucleoside 5'-phosphates.</text>
        <dbReference type="EC" id="3.1.11.6"/>
    </reaction>
</comment>
<keyword evidence="10" id="KW-1185">Reference proteome</keyword>
<proteinExistence type="inferred from homology"/>
<evidence type="ECO:0000256" key="1">
    <source>
        <dbReference type="ARBA" id="ARBA00022490"/>
    </source>
</evidence>
<organism evidence="9 10">
    <name type="scientific">Megasphaera stantonii</name>
    <dbReference type="NCBI Taxonomy" id="2144175"/>
    <lineage>
        <taxon>Bacteria</taxon>
        <taxon>Bacillati</taxon>
        <taxon>Bacillota</taxon>
        <taxon>Negativicutes</taxon>
        <taxon>Veillonellales</taxon>
        <taxon>Veillonellaceae</taxon>
        <taxon>Megasphaera</taxon>
    </lineage>
</organism>
<dbReference type="GO" id="GO:0006308">
    <property type="term" value="P:DNA catabolic process"/>
    <property type="evidence" value="ECO:0007669"/>
    <property type="project" value="UniProtKB-UniRule"/>
</dbReference>
<dbReference type="Pfam" id="PF02601">
    <property type="entry name" value="Exonuc_VII_L"/>
    <property type="match status" value="1"/>
</dbReference>
<comment type="similarity">
    <text evidence="5 6">Belongs to the XseA family.</text>
</comment>
<dbReference type="Proteomes" id="UP000254337">
    <property type="component" value="Chromosome"/>
</dbReference>
<dbReference type="AlphaFoldDB" id="A0A346B1B0"/>
<evidence type="ECO:0000259" key="7">
    <source>
        <dbReference type="Pfam" id="PF02601"/>
    </source>
</evidence>
<evidence type="ECO:0000259" key="8">
    <source>
        <dbReference type="Pfam" id="PF13742"/>
    </source>
</evidence>
<dbReference type="GO" id="GO:0009318">
    <property type="term" value="C:exodeoxyribonuclease VII complex"/>
    <property type="evidence" value="ECO:0007669"/>
    <property type="project" value="UniProtKB-UniRule"/>
</dbReference>
<dbReference type="OrthoDB" id="9802795at2"/>
<evidence type="ECO:0000256" key="4">
    <source>
        <dbReference type="ARBA" id="ARBA00022839"/>
    </source>
</evidence>
<dbReference type="GO" id="GO:0008855">
    <property type="term" value="F:exodeoxyribonuclease VII activity"/>
    <property type="evidence" value="ECO:0007669"/>
    <property type="project" value="UniProtKB-UniRule"/>
</dbReference>
<comment type="function">
    <text evidence="5">Bidirectionally degrades single-stranded DNA into large acid-insoluble oligonucleotides, which are then degraded further into small acid-soluble oligonucleotides.</text>
</comment>
<dbReference type="InterPro" id="IPR025824">
    <property type="entry name" value="OB-fold_nuc-bd_dom"/>
</dbReference>
<feature type="domain" description="Exonuclease VII large subunit C-terminal" evidence="7">
    <location>
        <begin position="122"/>
        <end position="320"/>
    </location>
</feature>
<dbReference type="GO" id="GO:0003676">
    <property type="term" value="F:nucleic acid binding"/>
    <property type="evidence" value="ECO:0007669"/>
    <property type="project" value="InterPro"/>
</dbReference>
<comment type="subcellular location">
    <subcellularLocation>
        <location evidence="5 6">Cytoplasm</location>
    </subcellularLocation>
</comment>
<keyword evidence="2 5" id="KW-0540">Nuclease</keyword>
<protein>
    <recommendedName>
        <fullName evidence="5">Exodeoxyribonuclease 7 large subunit</fullName>
        <ecNumber evidence="5">3.1.11.6</ecNumber>
    </recommendedName>
    <alternativeName>
        <fullName evidence="5">Exodeoxyribonuclease VII large subunit</fullName>
        <shortName evidence="5">Exonuclease VII large subunit</shortName>
    </alternativeName>
</protein>
<evidence type="ECO:0000256" key="2">
    <source>
        <dbReference type="ARBA" id="ARBA00022722"/>
    </source>
</evidence>
<evidence type="ECO:0000256" key="5">
    <source>
        <dbReference type="HAMAP-Rule" id="MF_00378"/>
    </source>
</evidence>
<evidence type="ECO:0000256" key="6">
    <source>
        <dbReference type="RuleBase" id="RU004355"/>
    </source>
</evidence>
<dbReference type="CDD" id="cd04489">
    <property type="entry name" value="ExoVII_LU_OBF"/>
    <property type="match status" value="1"/>
</dbReference>
<accession>A0A346B1B0</accession>
<keyword evidence="1 5" id="KW-0963">Cytoplasm</keyword>
<dbReference type="GO" id="GO:0005737">
    <property type="term" value="C:cytoplasm"/>
    <property type="evidence" value="ECO:0007669"/>
    <property type="project" value="UniProtKB-SubCell"/>
</dbReference>
<feature type="domain" description="OB-fold nucleic acid binding" evidence="8">
    <location>
        <begin position="5"/>
        <end position="97"/>
    </location>
</feature>
<gene>
    <name evidence="5 9" type="primary">xseA</name>
    <name evidence="9" type="ORF">DKB62_10195</name>
</gene>
<dbReference type="EMBL" id="CP029462">
    <property type="protein sequence ID" value="AXL21903.1"/>
    <property type="molecule type" value="Genomic_DNA"/>
</dbReference>
<dbReference type="RefSeq" id="WP_107196572.1">
    <property type="nucleotide sequence ID" value="NZ_CP029462.1"/>
</dbReference>
<dbReference type="Pfam" id="PF13742">
    <property type="entry name" value="tRNA_anti_2"/>
    <property type="match status" value="1"/>
</dbReference>
<keyword evidence="3 5" id="KW-0378">Hydrolase</keyword>
<dbReference type="InterPro" id="IPR020579">
    <property type="entry name" value="Exonuc_VII_lsu_C"/>
</dbReference>
<keyword evidence="4 5" id="KW-0269">Exonuclease</keyword>
<dbReference type="NCBIfam" id="TIGR00237">
    <property type="entry name" value="xseA"/>
    <property type="match status" value="1"/>
</dbReference>
<dbReference type="EC" id="3.1.11.6" evidence="5"/>
<reference evidence="9 10" key="1">
    <citation type="submission" date="2018-05" db="EMBL/GenBank/DDBJ databases">
        <title>Complete genome sequence of Megasphaera sp. AJH120T, isolated from the ceca of a chicken.</title>
        <authorList>
            <person name="Maki J."/>
            <person name="Looft T."/>
        </authorList>
    </citation>
    <scope>NUCLEOTIDE SEQUENCE [LARGE SCALE GENOMIC DNA]</scope>
    <source>
        <strain evidence="9 10">AJH120</strain>
    </source>
</reference>
<evidence type="ECO:0000313" key="10">
    <source>
        <dbReference type="Proteomes" id="UP000254337"/>
    </source>
</evidence>
<dbReference type="PANTHER" id="PTHR30008">
    <property type="entry name" value="EXODEOXYRIBONUCLEASE 7 LARGE SUBUNIT"/>
    <property type="match status" value="1"/>
</dbReference>
<evidence type="ECO:0000256" key="3">
    <source>
        <dbReference type="ARBA" id="ARBA00022801"/>
    </source>
</evidence>